<accession>A0A916W4Z7</accession>
<reference evidence="2" key="1">
    <citation type="journal article" date="2014" name="Int. J. Syst. Evol. Microbiol.">
        <title>Complete genome sequence of Corynebacterium casei LMG S-19264T (=DSM 44701T), isolated from a smear-ripened cheese.</title>
        <authorList>
            <consortium name="US DOE Joint Genome Institute (JGI-PGF)"/>
            <person name="Walter F."/>
            <person name="Albersmeier A."/>
            <person name="Kalinowski J."/>
            <person name="Ruckert C."/>
        </authorList>
    </citation>
    <scope>NUCLEOTIDE SEQUENCE</scope>
    <source>
        <strain evidence="2">CGMCC 1.15447</strain>
    </source>
</reference>
<comment type="caution">
    <text evidence="2">The sequence shown here is derived from an EMBL/GenBank/DDBJ whole genome shotgun (WGS) entry which is preliminary data.</text>
</comment>
<sequence length="63" mass="6695">MGDDVDRGDFSRKDRAKPQGQDGGNNDSENIQRRPYQAGNRGPTKQPIATAGCTPSGSGMRSS</sequence>
<keyword evidence="3" id="KW-1185">Reference proteome</keyword>
<dbReference type="Proteomes" id="UP000648801">
    <property type="component" value="Unassembled WGS sequence"/>
</dbReference>
<protein>
    <submittedName>
        <fullName evidence="2">Uncharacterized protein</fullName>
    </submittedName>
</protein>
<evidence type="ECO:0000313" key="3">
    <source>
        <dbReference type="Proteomes" id="UP000648801"/>
    </source>
</evidence>
<proteinExistence type="predicted"/>
<evidence type="ECO:0000256" key="1">
    <source>
        <dbReference type="SAM" id="MobiDB-lite"/>
    </source>
</evidence>
<feature type="compositionally biased region" description="Polar residues" evidence="1">
    <location>
        <begin position="53"/>
        <end position="63"/>
    </location>
</feature>
<gene>
    <name evidence="2" type="ORF">GCM10011507_16890</name>
</gene>
<dbReference type="EMBL" id="BMJB01000001">
    <property type="protein sequence ID" value="GGA65935.1"/>
    <property type="molecule type" value="Genomic_DNA"/>
</dbReference>
<feature type="region of interest" description="Disordered" evidence="1">
    <location>
        <begin position="1"/>
        <end position="63"/>
    </location>
</feature>
<dbReference type="AlphaFoldDB" id="A0A916W4Z7"/>
<organism evidence="2 3">
    <name type="scientific">Edaphobacter acidisoli</name>
    <dbReference type="NCBI Taxonomy" id="2040573"/>
    <lineage>
        <taxon>Bacteria</taxon>
        <taxon>Pseudomonadati</taxon>
        <taxon>Acidobacteriota</taxon>
        <taxon>Terriglobia</taxon>
        <taxon>Terriglobales</taxon>
        <taxon>Acidobacteriaceae</taxon>
        <taxon>Edaphobacter</taxon>
    </lineage>
</organism>
<reference evidence="2" key="2">
    <citation type="submission" date="2020-09" db="EMBL/GenBank/DDBJ databases">
        <authorList>
            <person name="Sun Q."/>
            <person name="Zhou Y."/>
        </authorList>
    </citation>
    <scope>NUCLEOTIDE SEQUENCE</scope>
    <source>
        <strain evidence="2">CGMCC 1.15447</strain>
    </source>
</reference>
<feature type="compositionally biased region" description="Basic and acidic residues" evidence="1">
    <location>
        <begin position="1"/>
        <end position="17"/>
    </location>
</feature>
<name>A0A916W4Z7_9BACT</name>
<evidence type="ECO:0000313" key="2">
    <source>
        <dbReference type="EMBL" id="GGA65935.1"/>
    </source>
</evidence>